<dbReference type="InterPro" id="IPR015943">
    <property type="entry name" value="WD40/YVTN_repeat-like_dom_sf"/>
</dbReference>
<evidence type="ECO:0000313" key="3">
    <source>
        <dbReference type="WBParaSite" id="ECPE_0000647601-mRNA-1"/>
    </source>
</evidence>
<reference evidence="1 2" key="2">
    <citation type="submission" date="2018-11" db="EMBL/GenBank/DDBJ databases">
        <authorList>
            <consortium name="Pathogen Informatics"/>
        </authorList>
    </citation>
    <scope>NUCLEOTIDE SEQUENCE [LARGE SCALE GENOMIC DNA]</scope>
    <source>
        <strain evidence="1 2">Egypt</strain>
    </source>
</reference>
<organism evidence="3">
    <name type="scientific">Echinostoma caproni</name>
    <dbReference type="NCBI Taxonomy" id="27848"/>
    <lineage>
        <taxon>Eukaryota</taxon>
        <taxon>Metazoa</taxon>
        <taxon>Spiralia</taxon>
        <taxon>Lophotrochozoa</taxon>
        <taxon>Platyhelminthes</taxon>
        <taxon>Trematoda</taxon>
        <taxon>Digenea</taxon>
        <taxon>Plagiorchiida</taxon>
        <taxon>Echinostomata</taxon>
        <taxon>Echinostomatoidea</taxon>
        <taxon>Echinostomatidae</taxon>
        <taxon>Echinostoma</taxon>
    </lineage>
</organism>
<dbReference type="InterPro" id="IPR052778">
    <property type="entry name" value="Centrosome-WD_assoc"/>
</dbReference>
<accession>A0A183AHM8</accession>
<reference evidence="3" key="1">
    <citation type="submission" date="2016-06" db="UniProtKB">
        <authorList>
            <consortium name="WormBaseParasite"/>
        </authorList>
    </citation>
    <scope>IDENTIFICATION</scope>
</reference>
<dbReference type="GO" id="GO:0005815">
    <property type="term" value="C:microtubule organizing center"/>
    <property type="evidence" value="ECO:0007669"/>
    <property type="project" value="TreeGrafter"/>
</dbReference>
<dbReference type="EMBL" id="UZAN01043463">
    <property type="protein sequence ID" value="VDP78431.1"/>
    <property type="molecule type" value="Genomic_DNA"/>
</dbReference>
<name>A0A183AHM8_9TREM</name>
<dbReference type="SUPFAM" id="SSF82171">
    <property type="entry name" value="DPP6 N-terminal domain-like"/>
    <property type="match status" value="1"/>
</dbReference>
<dbReference type="WBParaSite" id="ECPE_0000647601-mRNA-1">
    <property type="protein sequence ID" value="ECPE_0000647601-mRNA-1"/>
    <property type="gene ID" value="ECPE_0000647601"/>
</dbReference>
<evidence type="ECO:0000313" key="2">
    <source>
        <dbReference type="Proteomes" id="UP000272942"/>
    </source>
</evidence>
<dbReference type="GO" id="GO:1990811">
    <property type="term" value="C:MWP complex"/>
    <property type="evidence" value="ECO:0007669"/>
    <property type="project" value="TreeGrafter"/>
</dbReference>
<dbReference type="Gene3D" id="2.130.10.10">
    <property type="entry name" value="YVTN repeat-like/Quinoprotein amine dehydrogenase"/>
    <property type="match status" value="1"/>
</dbReference>
<dbReference type="PANTHER" id="PTHR16220">
    <property type="entry name" value="WD REPEAT PROTEIN 8-RELATED"/>
    <property type="match status" value="1"/>
</dbReference>
<gene>
    <name evidence="1" type="ORF">ECPE_LOCUS6463</name>
</gene>
<proteinExistence type="predicted"/>
<dbReference type="OrthoDB" id="308690at2759"/>
<sequence length="248" mass="28149">MIRFLTRPVEPCANNLAFAPGGRYLALIERREFRDHLSIFDCHANWELLRNVQLDTQDAVGLRWSPDGRFLAVWDDCLRYRVTIYTVDGRHVHSFCAYEPGQDLLGCGEIPFMEACPSYDQKCRVLNSFNWSCLVSLTHPTDKPISPILGLSATGKVIQVDADLDSQVQDAQRSSSNYRPHRIDVYQEHRSDPSAFDAEFRRPQTSEVSYRLVDDAITIASTKPDPKLPNPKVCFKSSDALCNVCGHR</sequence>
<protein>
    <submittedName>
        <fullName evidence="3">ANAPC4_WD40 domain-containing protein</fullName>
    </submittedName>
</protein>
<dbReference type="Proteomes" id="UP000272942">
    <property type="component" value="Unassembled WGS sequence"/>
</dbReference>
<keyword evidence="2" id="KW-1185">Reference proteome</keyword>
<evidence type="ECO:0000313" key="1">
    <source>
        <dbReference type="EMBL" id="VDP78431.1"/>
    </source>
</evidence>
<dbReference type="AlphaFoldDB" id="A0A183AHM8"/>
<dbReference type="PANTHER" id="PTHR16220:SF0">
    <property type="entry name" value="WD REPEAT-CONTAINING PROTEIN WRAP73"/>
    <property type="match status" value="1"/>
</dbReference>